<dbReference type="AlphaFoldDB" id="C4V262"/>
<dbReference type="PANTHER" id="PTHR21075:SF0">
    <property type="entry name" value="ANAEROBIC RIBONUCLEOSIDE-TRIPHOSPHATE REDUCTASE"/>
    <property type="match status" value="1"/>
</dbReference>
<evidence type="ECO:0000256" key="2">
    <source>
        <dbReference type="ARBA" id="ARBA00022840"/>
    </source>
</evidence>
<dbReference type="GO" id="GO:0004748">
    <property type="term" value="F:ribonucleoside-diphosphate reductase activity, thioredoxin disulfide as acceptor"/>
    <property type="evidence" value="ECO:0007669"/>
    <property type="project" value="TreeGrafter"/>
</dbReference>
<reference evidence="5 6" key="1">
    <citation type="submission" date="2009-04" db="EMBL/GenBank/DDBJ databases">
        <authorList>
            <person name="Qin X."/>
            <person name="Bachman B."/>
            <person name="Battles P."/>
            <person name="Bell A."/>
            <person name="Bess C."/>
            <person name="Bickham C."/>
            <person name="Chaboub L."/>
            <person name="Chen D."/>
            <person name="Coyle M."/>
            <person name="Deiros D.R."/>
            <person name="Dinh H."/>
            <person name="Forbes L."/>
            <person name="Fowler G."/>
            <person name="Francisco L."/>
            <person name="Fu Q."/>
            <person name="Gubbala S."/>
            <person name="Hale W."/>
            <person name="Han Y."/>
            <person name="Hemphill L."/>
            <person name="Highlander S.K."/>
            <person name="Hirani K."/>
            <person name="Hogues M."/>
            <person name="Jackson L."/>
            <person name="Jakkamsetti A."/>
            <person name="Javaid M."/>
            <person name="Jiang H."/>
            <person name="Korchina V."/>
            <person name="Kovar C."/>
            <person name="Lara F."/>
            <person name="Lee S."/>
            <person name="Mata R."/>
            <person name="Mathew T."/>
            <person name="Moen C."/>
            <person name="Morales K."/>
            <person name="Munidasa M."/>
            <person name="Nazareth L."/>
            <person name="Ngo R."/>
            <person name="Nguyen L."/>
            <person name="Okwuonu G."/>
            <person name="Ongeri F."/>
            <person name="Patil S."/>
            <person name="Petrosino J."/>
            <person name="Pham C."/>
            <person name="Pham P."/>
            <person name="Pu L.-L."/>
            <person name="Puazo M."/>
            <person name="Raj R."/>
            <person name="Reid J."/>
            <person name="Rouhana J."/>
            <person name="Saada N."/>
            <person name="Shang Y."/>
            <person name="Simmons D."/>
            <person name="Thornton R."/>
            <person name="Warren J."/>
            <person name="Weissenberger G."/>
            <person name="Zhang J."/>
            <person name="Zhang L."/>
            <person name="Zhou C."/>
            <person name="Zhu D."/>
            <person name="Muzny D."/>
            <person name="Worley K."/>
            <person name="Gibbs R."/>
        </authorList>
    </citation>
    <scope>NUCLEOTIDE SEQUENCE [LARGE SCALE GENOMIC DNA]</scope>
    <source>
        <strain evidence="5 6">ATCC 43531</strain>
    </source>
</reference>
<name>C4V262_9FIRM</name>
<dbReference type="NCBIfam" id="TIGR02487">
    <property type="entry name" value="NrdD"/>
    <property type="match status" value="1"/>
</dbReference>
<organism evidence="5 6">
    <name type="scientific">Selenomonas flueggei ATCC 43531</name>
    <dbReference type="NCBI Taxonomy" id="638302"/>
    <lineage>
        <taxon>Bacteria</taxon>
        <taxon>Bacillati</taxon>
        <taxon>Bacillota</taxon>
        <taxon>Negativicutes</taxon>
        <taxon>Selenomonadales</taxon>
        <taxon>Selenomonadaceae</taxon>
        <taxon>Selenomonas</taxon>
    </lineage>
</organism>
<dbReference type="EC" id="1.17.4.2" evidence="5"/>
<keyword evidence="2 3" id="KW-0067">ATP-binding</keyword>
<evidence type="ECO:0000256" key="3">
    <source>
        <dbReference type="PROSITE-ProRule" id="PRU00492"/>
    </source>
</evidence>
<evidence type="ECO:0000313" key="6">
    <source>
        <dbReference type="Proteomes" id="UP000005309"/>
    </source>
</evidence>
<dbReference type="STRING" id="638302.HMPREF0908_0606"/>
<keyword evidence="6" id="KW-1185">Reference proteome</keyword>
<dbReference type="Pfam" id="PF03477">
    <property type="entry name" value="ATP-cone"/>
    <property type="match status" value="1"/>
</dbReference>
<dbReference type="GO" id="GO:0008998">
    <property type="term" value="F:ribonucleoside-triphosphate reductase (thioredoxin) activity"/>
    <property type="evidence" value="ECO:0007669"/>
    <property type="project" value="UniProtKB-EC"/>
</dbReference>
<dbReference type="PANTHER" id="PTHR21075">
    <property type="entry name" value="ANAEROBIC RIBONUCLEOSIDE-TRIPHOSPHATE REDUCTASE"/>
    <property type="match status" value="1"/>
</dbReference>
<feature type="domain" description="ATP-cone" evidence="4">
    <location>
        <begin position="11"/>
        <end position="101"/>
    </location>
</feature>
<comment type="caution">
    <text evidence="5">The sequence shown here is derived from an EMBL/GenBank/DDBJ whole genome shotgun (WGS) entry which is preliminary data.</text>
</comment>
<dbReference type="GO" id="GO:0009265">
    <property type="term" value="P:2'-deoxyribonucleotide biosynthetic process"/>
    <property type="evidence" value="ECO:0007669"/>
    <property type="project" value="TreeGrafter"/>
</dbReference>
<evidence type="ECO:0000259" key="4">
    <source>
        <dbReference type="PROSITE" id="PS51161"/>
    </source>
</evidence>
<keyword evidence="1 3" id="KW-0547">Nucleotide-binding</keyword>
<keyword evidence="5" id="KW-0560">Oxidoreductase</keyword>
<dbReference type="InterPro" id="IPR012833">
    <property type="entry name" value="NrdD"/>
</dbReference>
<accession>C4V262</accession>
<dbReference type="NCBIfam" id="NF005497">
    <property type="entry name" value="PRK07111.1"/>
    <property type="match status" value="1"/>
</dbReference>
<evidence type="ECO:0000313" key="5">
    <source>
        <dbReference type="EMBL" id="EEQ49101.1"/>
    </source>
</evidence>
<gene>
    <name evidence="5" type="primary">nrdD</name>
    <name evidence="5" type="ORF">HMPREF0908_0606</name>
</gene>
<dbReference type="GO" id="GO:0031250">
    <property type="term" value="C:anaerobic ribonucleoside-triphosphate reductase complex"/>
    <property type="evidence" value="ECO:0007669"/>
    <property type="project" value="TreeGrafter"/>
</dbReference>
<dbReference type="eggNOG" id="COG1327">
    <property type="taxonomic scope" value="Bacteria"/>
</dbReference>
<proteinExistence type="predicted"/>
<dbReference type="SUPFAM" id="SSF51998">
    <property type="entry name" value="PFL-like glycyl radical enzymes"/>
    <property type="match status" value="1"/>
</dbReference>
<dbReference type="EMBL" id="ACLA01000008">
    <property type="protein sequence ID" value="EEQ49101.1"/>
    <property type="molecule type" value="Genomic_DNA"/>
</dbReference>
<sequence length="761" mass="85969">MDKGAKSMTVTTVTKRAGNAVPYDRSKILNAITSASKEYVHPMTALEIDTVTKSVEEAFGDRTEISVEEIQDLVEKQLLAHGHYDIARRYITYRQRHAQRRRAQKHLMESYRDIFFADAVDSDLKRDNANINTDASMGIMLKLGAEGAKHFVDNYVLDERYATADRENFIHIHDKDFSLITFNCCQIDLLKLFRGGFSTGHGFLREPNSIRAYASLACIAIQSNQNDMFGGQSINAFDYAMADGVKKSFRKAILEEAWKALLYHIGHGYFTHEAFKKALRAELDFAVCVYAEKQDDARAERARAELMRALNIVYSAAFDTPAEQELEADVRTIYQLACESVEEETHQAMEALIHNFNTLHSRAGAQVPFSSINYGMDTSPEGRLVIREVLSAIWQGLGNGETAIFPISVFQLKAGVNYNPEDPNYDLFIESCRVSARRLFPNYVNLDAPYNLQYYKPGDYNSCVATMGCRTRVMSNVNGPEQSGSRGNFSFTTINLPKLALEAKGDLGKFWELYDYYIDLCHDYLLDRLKIIEEKHIYNYPFLMGQGVWLDSEKASPVDSIKEVLKHASYSIGFCGLAECLVALIGKHHGESEEAQKLGLEIVGHMRERTDAYTEAEHRNWSTFGTPAESTAGQFQRANKRVYGTIPGVTDRSYMTNSSHVPVYYDISAYDKIRIEAPYHALENAGHIAYIEMDGDPSKNVKAFEKVVRAMHDADMGYFSINHPVDRDPVCGYTGLIENECPHCHRKETAFGTMTVPRMKD</sequence>
<dbReference type="PROSITE" id="PS51161">
    <property type="entry name" value="ATP_CONE"/>
    <property type="match status" value="1"/>
</dbReference>
<dbReference type="Pfam" id="PF13597">
    <property type="entry name" value="NRDD"/>
    <property type="match status" value="1"/>
</dbReference>
<dbReference type="HOGENOM" id="CLU_002707_2_1_9"/>
<dbReference type="Gene3D" id="3.20.70.20">
    <property type="match status" value="1"/>
</dbReference>
<dbReference type="InterPro" id="IPR005144">
    <property type="entry name" value="ATP-cone_dom"/>
</dbReference>
<evidence type="ECO:0000256" key="1">
    <source>
        <dbReference type="ARBA" id="ARBA00022741"/>
    </source>
</evidence>
<dbReference type="Proteomes" id="UP000005309">
    <property type="component" value="Unassembled WGS sequence"/>
</dbReference>
<dbReference type="GO" id="GO:0006260">
    <property type="term" value="P:DNA replication"/>
    <property type="evidence" value="ECO:0007669"/>
    <property type="project" value="InterPro"/>
</dbReference>
<dbReference type="eggNOG" id="COG1328">
    <property type="taxonomic scope" value="Bacteria"/>
</dbReference>
<protein>
    <submittedName>
        <fullName evidence="5">Anaerobic ribonucleoside-triphosphate reductase</fullName>
        <ecNumber evidence="5">1.17.4.2</ecNumber>
    </submittedName>
</protein>
<dbReference type="GO" id="GO:0005524">
    <property type="term" value="F:ATP binding"/>
    <property type="evidence" value="ECO:0007669"/>
    <property type="project" value="UniProtKB-UniRule"/>
</dbReference>